<proteinExistence type="predicted"/>
<accession>A0A511AQZ9</accession>
<dbReference type="GO" id="GO:0016020">
    <property type="term" value="C:membrane"/>
    <property type="evidence" value="ECO:0007669"/>
    <property type="project" value="UniProtKB-SubCell"/>
</dbReference>
<dbReference type="Pfam" id="PF01545">
    <property type="entry name" value="Cation_efflux"/>
    <property type="match status" value="1"/>
</dbReference>
<dbReference type="InterPro" id="IPR002524">
    <property type="entry name" value="Cation_efflux"/>
</dbReference>
<evidence type="ECO:0000256" key="8">
    <source>
        <dbReference type="SAM" id="Phobius"/>
    </source>
</evidence>
<dbReference type="InterPro" id="IPR058533">
    <property type="entry name" value="Cation_efflux_TM"/>
</dbReference>
<dbReference type="Gene3D" id="1.20.1510.10">
    <property type="entry name" value="Cation efflux protein transmembrane domain"/>
    <property type="match status" value="1"/>
</dbReference>
<evidence type="ECO:0000313" key="12">
    <source>
        <dbReference type="Proteomes" id="UP000321662"/>
    </source>
</evidence>
<gene>
    <name evidence="11" type="primary">yqeI</name>
    <name evidence="11" type="ORF">AKA01nite_01280</name>
</gene>
<feature type="transmembrane region" description="Helical" evidence="8">
    <location>
        <begin position="171"/>
        <end position="189"/>
    </location>
</feature>
<name>A0A511AQZ9_9LACT</name>
<evidence type="ECO:0000256" key="1">
    <source>
        <dbReference type="ARBA" id="ARBA00004141"/>
    </source>
</evidence>
<dbReference type="InterPro" id="IPR027470">
    <property type="entry name" value="Cation_efflux_CTD"/>
</dbReference>
<feature type="domain" description="Cation efflux protein transmembrane" evidence="9">
    <location>
        <begin position="33"/>
        <end position="220"/>
    </location>
</feature>
<evidence type="ECO:0000256" key="6">
    <source>
        <dbReference type="ARBA" id="ARBA00023136"/>
    </source>
</evidence>
<dbReference type="OrthoDB" id="9809646at2"/>
<reference evidence="11 12" key="1">
    <citation type="submission" date="2019-07" db="EMBL/GenBank/DDBJ databases">
        <title>Whole genome shotgun sequence of Alkalibacterium kapii NBRC 103247.</title>
        <authorList>
            <person name="Hosoyama A."/>
            <person name="Uohara A."/>
            <person name="Ohji S."/>
            <person name="Ichikawa N."/>
        </authorList>
    </citation>
    <scope>NUCLEOTIDE SEQUENCE [LARGE SCALE GENOMIC DNA]</scope>
    <source>
        <strain evidence="11 12">NBRC 103247</strain>
    </source>
</reference>
<dbReference type="RefSeq" id="WP_146922756.1">
    <property type="nucleotide sequence ID" value="NZ_BJUY01000001.1"/>
</dbReference>
<feature type="domain" description="Cation efflux protein cytoplasmic" evidence="10">
    <location>
        <begin position="224"/>
        <end position="298"/>
    </location>
</feature>
<feature type="transmembrane region" description="Helical" evidence="8">
    <location>
        <begin position="30"/>
        <end position="51"/>
    </location>
</feature>
<evidence type="ECO:0000256" key="2">
    <source>
        <dbReference type="ARBA" id="ARBA00022448"/>
    </source>
</evidence>
<protein>
    <submittedName>
        <fullName evidence="11">Cation transporter</fullName>
    </submittedName>
</protein>
<dbReference type="SUPFAM" id="SSF161111">
    <property type="entry name" value="Cation efflux protein transmembrane domain-like"/>
    <property type="match status" value="1"/>
</dbReference>
<dbReference type="Proteomes" id="UP000321662">
    <property type="component" value="Unassembled WGS sequence"/>
</dbReference>
<feature type="transmembrane region" description="Helical" evidence="8">
    <location>
        <begin position="132"/>
        <end position="150"/>
    </location>
</feature>
<dbReference type="EMBL" id="BJUY01000001">
    <property type="protein sequence ID" value="GEK90506.1"/>
    <property type="molecule type" value="Genomic_DNA"/>
</dbReference>
<evidence type="ECO:0000256" key="5">
    <source>
        <dbReference type="ARBA" id="ARBA00023065"/>
    </source>
</evidence>
<keyword evidence="2" id="KW-0813">Transport</keyword>
<dbReference type="PANTHER" id="PTHR45755">
    <property type="match status" value="1"/>
</dbReference>
<evidence type="ECO:0000256" key="7">
    <source>
        <dbReference type="SAM" id="MobiDB-lite"/>
    </source>
</evidence>
<keyword evidence="5" id="KW-0406">Ion transport</keyword>
<keyword evidence="3 8" id="KW-0812">Transmembrane</keyword>
<feature type="transmembrane region" description="Helical" evidence="8">
    <location>
        <begin position="57"/>
        <end position="77"/>
    </location>
</feature>
<organism evidence="11 12">
    <name type="scientific">Alkalibacterium kapii</name>
    <dbReference type="NCBI Taxonomy" id="426704"/>
    <lineage>
        <taxon>Bacteria</taxon>
        <taxon>Bacillati</taxon>
        <taxon>Bacillota</taxon>
        <taxon>Bacilli</taxon>
        <taxon>Lactobacillales</taxon>
        <taxon>Carnobacteriaceae</taxon>
        <taxon>Alkalibacterium</taxon>
    </lineage>
</organism>
<comment type="caution">
    <text evidence="11">The sequence shown here is derived from an EMBL/GenBank/DDBJ whole genome shotgun (WGS) entry which is preliminary data.</text>
</comment>
<dbReference type="GO" id="GO:0006882">
    <property type="term" value="P:intracellular zinc ion homeostasis"/>
    <property type="evidence" value="ECO:0007669"/>
    <property type="project" value="InterPro"/>
</dbReference>
<feature type="region of interest" description="Disordered" evidence="7">
    <location>
        <begin position="1"/>
        <end position="23"/>
    </location>
</feature>
<dbReference type="InterPro" id="IPR027469">
    <property type="entry name" value="Cation_efflux_TMD_sf"/>
</dbReference>
<feature type="transmembrane region" description="Helical" evidence="8">
    <location>
        <begin position="98"/>
        <end position="120"/>
    </location>
</feature>
<evidence type="ECO:0000259" key="9">
    <source>
        <dbReference type="Pfam" id="PF01545"/>
    </source>
</evidence>
<sequence length="317" mass="36103">MSEKEAKQKNEDHTSEQLDKEKPKDQAKKNIGIVFFINLIFSVVEFVFGFIFNSVSIMSDALHDLGDAISTGFAWFFQKYSEKERNNKYTFGYSRFSLLGALVTAVVLLGGSLFIIYRSIPRLIDPEPVDVTGMIWLSIVAIVLNGYATILLRRGSSKNESVLSLHMLEDVLGWIGVLIVSIAMHYTDWYRLDPILSMLIAGYIFYLTFPQLISTMKILLNRAPEEADVKKIVDKIKNLTGVKDISDFHIWSIDGEENALVVTVLLESADISKKQKVKENIRKIARENHVQDHVTIEVVTDEEDFRNKGLSEKKQYE</sequence>
<evidence type="ECO:0000259" key="10">
    <source>
        <dbReference type="Pfam" id="PF16916"/>
    </source>
</evidence>
<keyword evidence="6 8" id="KW-0472">Membrane</keyword>
<dbReference type="Pfam" id="PF16916">
    <property type="entry name" value="ZT_dimer"/>
    <property type="match status" value="1"/>
</dbReference>
<keyword evidence="4 8" id="KW-1133">Transmembrane helix</keyword>
<evidence type="ECO:0000313" key="11">
    <source>
        <dbReference type="EMBL" id="GEK90506.1"/>
    </source>
</evidence>
<dbReference type="AlphaFoldDB" id="A0A511AQZ9"/>
<feature type="transmembrane region" description="Helical" evidence="8">
    <location>
        <begin position="195"/>
        <end position="213"/>
    </location>
</feature>
<comment type="subcellular location">
    <subcellularLocation>
        <location evidence="1">Membrane</location>
        <topology evidence="1">Multi-pass membrane protein</topology>
    </subcellularLocation>
</comment>
<dbReference type="PANTHER" id="PTHR45755:SF4">
    <property type="entry name" value="ZINC TRANSPORTER 7"/>
    <property type="match status" value="1"/>
</dbReference>
<dbReference type="InterPro" id="IPR045316">
    <property type="entry name" value="Msc2-like"/>
</dbReference>
<dbReference type="NCBIfam" id="TIGR01297">
    <property type="entry name" value="CDF"/>
    <property type="match status" value="1"/>
</dbReference>
<evidence type="ECO:0000256" key="4">
    <source>
        <dbReference type="ARBA" id="ARBA00022989"/>
    </source>
</evidence>
<dbReference type="GO" id="GO:0005385">
    <property type="term" value="F:zinc ion transmembrane transporter activity"/>
    <property type="evidence" value="ECO:0007669"/>
    <property type="project" value="InterPro"/>
</dbReference>
<keyword evidence="12" id="KW-1185">Reference proteome</keyword>
<evidence type="ECO:0000256" key="3">
    <source>
        <dbReference type="ARBA" id="ARBA00022692"/>
    </source>
</evidence>